<dbReference type="GO" id="GO:0006183">
    <property type="term" value="P:GTP biosynthetic process"/>
    <property type="evidence" value="ECO:0007669"/>
    <property type="project" value="InterPro"/>
</dbReference>
<dbReference type="Gene3D" id="3.30.70.141">
    <property type="entry name" value="Nucleoside diphosphate kinase-like domain"/>
    <property type="match status" value="1"/>
</dbReference>
<keyword evidence="6" id="KW-0546">Nucleotide metabolism</keyword>
<evidence type="ECO:0000256" key="6">
    <source>
        <dbReference type="ARBA" id="ARBA00023080"/>
    </source>
</evidence>
<evidence type="ECO:0000256" key="3">
    <source>
        <dbReference type="ARBA" id="ARBA00012966"/>
    </source>
</evidence>
<evidence type="ECO:0000256" key="7">
    <source>
        <dbReference type="PROSITE-ProRule" id="PRU00706"/>
    </source>
</evidence>
<evidence type="ECO:0000256" key="4">
    <source>
        <dbReference type="ARBA" id="ARBA00022679"/>
    </source>
</evidence>
<keyword evidence="5 10" id="KW-0418">Kinase</keyword>
<dbReference type="EMBL" id="BOOP01000048">
    <property type="protein sequence ID" value="GII42911.1"/>
    <property type="molecule type" value="Genomic_DNA"/>
</dbReference>
<proteinExistence type="inferred from homology"/>
<evidence type="ECO:0000313" key="11">
    <source>
        <dbReference type="Proteomes" id="UP000622547"/>
    </source>
</evidence>
<dbReference type="PROSITE" id="PS51374">
    <property type="entry name" value="NDPK_LIKE"/>
    <property type="match status" value="1"/>
</dbReference>
<dbReference type="InterPro" id="IPR001564">
    <property type="entry name" value="Nucleoside_diP_kinase"/>
</dbReference>
<dbReference type="SUPFAM" id="SSF54919">
    <property type="entry name" value="Nucleoside diphosphate kinase, NDK"/>
    <property type="match status" value="1"/>
</dbReference>
<evidence type="ECO:0000256" key="5">
    <source>
        <dbReference type="ARBA" id="ARBA00022777"/>
    </source>
</evidence>
<comment type="caution">
    <text evidence="7">Lacks conserved residue(s) required for the propagation of feature annotation.</text>
</comment>
<dbReference type="PRINTS" id="PR01243">
    <property type="entry name" value="NUCDPKINASE"/>
</dbReference>
<evidence type="ECO:0000256" key="1">
    <source>
        <dbReference type="ARBA" id="ARBA00001946"/>
    </source>
</evidence>
<evidence type="ECO:0000256" key="8">
    <source>
        <dbReference type="RuleBase" id="RU004011"/>
    </source>
</evidence>
<sequence>MTAEQDLPEVRGRIDWSRWSVILLKPDCVARGLVDDVISRLSDHVRVTHARPVTTTEQQIMAHYDDMLAPEMSAEFGFDIAADLRRLYVGQQVCVALGHGDQATERLRTLIGPNDPTIAGPDTIRGHFGVDSLHAARARGQLMNNLIHTSDRPDCVERDLGIWYGPTGISLLEEPR</sequence>
<dbReference type="GO" id="GO:0004550">
    <property type="term" value="F:nucleoside diphosphate kinase activity"/>
    <property type="evidence" value="ECO:0007669"/>
    <property type="project" value="UniProtKB-EC"/>
</dbReference>
<comment type="caution">
    <text evidence="10">The sequence shown here is derived from an EMBL/GenBank/DDBJ whole genome shotgun (WGS) entry which is preliminary data.</text>
</comment>
<dbReference type="Pfam" id="PF00334">
    <property type="entry name" value="NDK"/>
    <property type="match status" value="1"/>
</dbReference>
<dbReference type="InterPro" id="IPR036850">
    <property type="entry name" value="NDK-like_dom_sf"/>
</dbReference>
<keyword evidence="4" id="KW-0808">Transferase</keyword>
<comment type="cofactor">
    <cofactor evidence="1">
        <name>Mg(2+)</name>
        <dbReference type="ChEBI" id="CHEBI:18420"/>
    </cofactor>
</comment>
<name>A0A8J3UE97_9ACTN</name>
<keyword evidence="11" id="KW-1185">Reference proteome</keyword>
<dbReference type="PANTHER" id="PTHR11349">
    <property type="entry name" value="NUCLEOSIDE DIPHOSPHATE KINASE"/>
    <property type="match status" value="1"/>
</dbReference>
<protein>
    <recommendedName>
        <fullName evidence="3">nucleoside-diphosphate kinase</fullName>
        <ecNumber evidence="3">2.7.4.6</ecNumber>
    </recommendedName>
</protein>
<evidence type="ECO:0000256" key="2">
    <source>
        <dbReference type="ARBA" id="ARBA00008142"/>
    </source>
</evidence>
<accession>A0A8J3UE97</accession>
<dbReference type="InterPro" id="IPR034907">
    <property type="entry name" value="NDK-like_dom"/>
</dbReference>
<dbReference type="RefSeq" id="WP_204078324.1">
    <property type="nucleotide sequence ID" value="NZ_BOOP01000048.1"/>
</dbReference>
<evidence type="ECO:0000313" key="10">
    <source>
        <dbReference type="EMBL" id="GII42911.1"/>
    </source>
</evidence>
<gene>
    <name evidence="10" type="ORF">Pph01_79140</name>
</gene>
<dbReference type="SMART" id="SM00562">
    <property type="entry name" value="NDK"/>
    <property type="match status" value="1"/>
</dbReference>
<feature type="domain" description="Nucleoside diphosphate kinase-like" evidence="9">
    <location>
        <begin position="20"/>
        <end position="171"/>
    </location>
</feature>
<dbReference type="EC" id="2.7.4.6" evidence="3"/>
<comment type="similarity">
    <text evidence="2 7 8">Belongs to the NDK family.</text>
</comment>
<dbReference type="Proteomes" id="UP000622547">
    <property type="component" value="Unassembled WGS sequence"/>
</dbReference>
<organism evidence="10 11">
    <name type="scientific">Planotetraspora phitsanulokensis</name>
    <dbReference type="NCBI Taxonomy" id="575192"/>
    <lineage>
        <taxon>Bacteria</taxon>
        <taxon>Bacillati</taxon>
        <taxon>Actinomycetota</taxon>
        <taxon>Actinomycetes</taxon>
        <taxon>Streptosporangiales</taxon>
        <taxon>Streptosporangiaceae</taxon>
        <taxon>Planotetraspora</taxon>
    </lineage>
</organism>
<dbReference type="GO" id="GO:0006241">
    <property type="term" value="P:CTP biosynthetic process"/>
    <property type="evidence" value="ECO:0007669"/>
    <property type="project" value="InterPro"/>
</dbReference>
<dbReference type="GO" id="GO:0006228">
    <property type="term" value="P:UTP biosynthetic process"/>
    <property type="evidence" value="ECO:0007669"/>
    <property type="project" value="InterPro"/>
</dbReference>
<dbReference type="AlphaFoldDB" id="A0A8J3UE97"/>
<reference evidence="10 11" key="1">
    <citation type="submission" date="2021-01" db="EMBL/GenBank/DDBJ databases">
        <title>Whole genome shotgun sequence of Planotetraspora phitsanulokensis NBRC 104273.</title>
        <authorList>
            <person name="Komaki H."/>
            <person name="Tamura T."/>
        </authorList>
    </citation>
    <scope>NUCLEOTIDE SEQUENCE [LARGE SCALE GENOMIC DNA]</scope>
    <source>
        <strain evidence="10 11">NBRC 104273</strain>
    </source>
</reference>
<evidence type="ECO:0000259" key="9">
    <source>
        <dbReference type="SMART" id="SM00562"/>
    </source>
</evidence>